<dbReference type="NCBIfam" id="TIGR00004">
    <property type="entry name" value="Rid family detoxifying hydrolase"/>
    <property type="match status" value="1"/>
</dbReference>
<sequence length="134" mass="14252">MACIRRIINTIGAPKAVGPYNQAVMVDQTLYMSGQIGLEPTSGVMAEGGVEAEAHQVFKNMQAVLASVGGNFSNIVKSTVLLTDMKDYPTVNTIYAQYFKEPYPARAAFAVAGLPKGAKVEIEAIAVLGEIVDK</sequence>
<dbReference type="FunFam" id="3.30.1330.40:FF:000001">
    <property type="entry name" value="L-PSP family endoribonuclease"/>
    <property type="match status" value="1"/>
</dbReference>
<dbReference type="CDD" id="cd00448">
    <property type="entry name" value="YjgF_YER057c_UK114_family"/>
    <property type="match status" value="1"/>
</dbReference>
<dbReference type="InterPro" id="IPR006175">
    <property type="entry name" value="YjgF/YER057c/UK114"/>
</dbReference>
<dbReference type="AlphaFoldDB" id="A0A8J1U8B2"/>
<dbReference type="Proteomes" id="UP000749559">
    <property type="component" value="Unassembled WGS sequence"/>
</dbReference>
<dbReference type="SUPFAM" id="SSF55298">
    <property type="entry name" value="YjgF-like"/>
    <property type="match status" value="1"/>
</dbReference>
<dbReference type="Pfam" id="PF01042">
    <property type="entry name" value="Ribonuc_L-PSP"/>
    <property type="match status" value="1"/>
</dbReference>
<comment type="similarity">
    <text evidence="1">Belongs to the RutC family.</text>
</comment>
<evidence type="ECO:0000256" key="1">
    <source>
        <dbReference type="ARBA" id="ARBA00010552"/>
    </source>
</evidence>
<dbReference type="InterPro" id="IPR006056">
    <property type="entry name" value="RidA"/>
</dbReference>
<evidence type="ECO:0000313" key="3">
    <source>
        <dbReference type="Proteomes" id="UP000749559"/>
    </source>
</evidence>
<dbReference type="GO" id="GO:0019239">
    <property type="term" value="F:deaminase activity"/>
    <property type="evidence" value="ECO:0007669"/>
    <property type="project" value="TreeGrafter"/>
</dbReference>
<accession>A0A8J1U8B2</accession>
<dbReference type="EMBL" id="CAIIXF020000001">
    <property type="protein sequence ID" value="CAH1773345.1"/>
    <property type="molecule type" value="Genomic_DNA"/>
</dbReference>
<dbReference type="Gene3D" id="3.30.1330.40">
    <property type="entry name" value="RutC-like"/>
    <property type="match status" value="1"/>
</dbReference>
<dbReference type="PANTHER" id="PTHR11803:SF39">
    <property type="entry name" value="2-IMINOBUTANOATE_2-IMINOPROPANOATE DEAMINASE"/>
    <property type="match status" value="1"/>
</dbReference>
<comment type="caution">
    <text evidence="2">The sequence shown here is derived from an EMBL/GenBank/DDBJ whole genome shotgun (WGS) entry which is preliminary data.</text>
</comment>
<name>A0A8J1U8B2_OWEFU</name>
<dbReference type="InterPro" id="IPR019897">
    <property type="entry name" value="RidA_CS"/>
</dbReference>
<dbReference type="PANTHER" id="PTHR11803">
    <property type="entry name" value="2-IMINOBUTANOATE/2-IMINOPROPANOATE DEAMINASE RIDA"/>
    <property type="match status" value="1"/>
</dbReference>
<reference evidence="2" key="1">
    <citation type="submission" date="2022-03" db="EMBL/GenBank/DDBJ databases">
        <authorList>
            <person name="Martin C."/>
        </authorList>
    </citation>
    <scope>NUCLEOTIDE SEQUENCE</scope>
</reference>
<dbReference type="InterPro" id="IPR035959">
    <property type="entry name" value="RutC-like_sf"/>
</dbReference>
<gene>
    <name evidence="2" type="ORF">OFUS_LOCUS958</name>
</gene>
<dbReference type="PROSITE" id="PS01094">
    <property type="entry name" value="UPF0076"/>
    <property type="match status" value="1"/>
</dbReference>
<proteinExistence type="inferred from homology"/>
<dbReference type="GO" id="GO:0005829">
    <property type="term" value="C:cytosol"/>
    <property type="evidence" value="ECO:0007669"/>
    <property type="project" value="TreeGrafter"/>
</dbReference>
<keyword evidence="3" id="KW-1185">Reference proteome</keyword>
<organism evidence="2 3">
    <name type="scientific">Owenia fusiformis</name>
    <name type="common">Polychaete worm</name>
    <dbReference type="NCBI Taxonomy" id="6347"/>
    <lineage>
        <taxon>Eukaryota</taxon>
        <taxon>Metazoa</taxon>
        <taxon>Spiralia</taxon>
        <taxon>Lophotrochozoa</taxon>
        <taxon>Annelida</taxon>
        <taxon>Polychaeta</taxon>
        <taxon>Sedentaria</taxon>
        <taxon>Canalipalpata</taxon>
        <taxon>Sabellida</taxon>
        <taxon>Oweniida</taxon>
        <taxon>Oweniidae</taxon>
        <taxon>Owenia</taxon>
    </lineage>
</organism>
<protein>
    <submittedName>
        <fullName evidence="2">Uncharacterized protein</fullName>
    </submittedName>
</protein>
<evidence type="ECO:0000313" key="2">
    <source>
        <dbReference type="EMBL" id="CAH1773345.1"/>
    </source>
</evidence>
<dbReference type="GO" id="GO:0005739">
    <property type="term" value="C:mitochondrion"/>
    <property type="evidence" value="ECO:0007669"/>
    <property type="project" value="TreeGrafter"/>
</dbReference>
<dbReference type="OrthoDB" id="309640at2759"/>